<evidence type="ECO:0000256" key="1">
    <source>
        <dbReference type="SAM" id="MobiDB-lite"/>
    </source>
</evidence>
<dbReference type="EMBL" id="BK014655">
    <property type="protein sequence ID" value="DAD66220.1"/>
    <property type="molecule type" value="Genomic_DNA"/>
</dbReference>
<evidence type="ECO:0000313" key="2">
    <source>
        <dbReference type="EMBL" id="DAD66220.1"/>
    </source>
</evidence>
<protein>
    <submittedName>
        <fullName evidence="2">Uncharacterized protein</fullName>
    </submittedName>
</protein>
<organism evidence="2">
    <name type="scientific">Siphoviridae sp. ctjfQ5</name>
    <dbReference type="NCBI Taxonomy" id="2823594"/>
    <lineage>
        <taxon>Viruses</taxon>
        <taxon>Duplodnaviria</taxon>
        <taxon>Heunggongvirae</taxon>
        <taxon>Uroviricota</taxon>
        <taxon>Caudoviricetes</taxon>
    </lineage>
</organism>
<reference evidence="2" key="1">
    <citation type="journal article" date="2021" name="Proc. Natl. Acad. Sci. U.S.A.">
        <title>A Catalog of Tens of Thousands of Viruses from Human Metagenomes Reveals Hidden Associations with Chronic Diseases.</title>
        <authorList>
            <person name="Tisza M.J."/>
            <person name="Buck C.B."/>
        </authorList>
    </citation>
    <scope>NUCLEOTIDE SEQUENCE</scope>
    <source>
        <strain evidence="2">CtjfQ5</strain>
    </source>
</reference>
<sequence length="53" mass="5921">MTSYNRIVDESIELKSPVLFSYKKIPLARRTQQGGCHTGTGPVKRTAAERSQL</sequence>
<proteinExistence type="predicted"/>
<feature type="region of interest" description="Disordered" evidence="1">
    <location>
        <begin position="30"/>
        <end position="53"/>
    </location>
</feature>
<name>A0A8S5L8H5_9CAUD</name>
<accession>A0A8S5L8H5</accession>